<evidence type="ECO:0000313" key="2">
    <source>
        <dbReference type="Proteomes" id="UP001234297"/>
    </source>
</evidence>
<keyword evidence="2" id="KW-1185">Reference proteome</keyword>
<dbReference type="Proteomes" id="UP001234297">
    <property type="component" value="Chromosome 8"/>
</dbReference>
<proteinExistence type="predicted"/>
<organism evidence="1 2">
    <name type="scientific">Persea americana</name>
    <name type="common">Avocado</name>
    <dbReference type="NCBI Taxonomy" id="3435"/>
    <lineage>
        <taxon>Eukaryota</taxon>
        <taxon>Viridiplantae</taxon>
        <taxon>Streptophyta</taxon>
        <taxon>Embryophyta</taxon>
        <taxon>Tracheophyta</taxon>
        <taxon>Spermatophyta</taxon>
        <taxon>Magnoliopsida</taxon>
        <taxon>Magnoliidae</taxon>
        <taxon>Laurales</taxon>
        <taxon>Lauraceae</taxon>
        <taxon>Persea</taxon>
    </lineage>
</organism>
<sequence length="161" mass="18134">MPPHPIPPSPIHVDDISSQPVEDILSSPSGFLTPPCPILTQESVVELSPSESLPSMIIRIKARHRMNKLPVRLQPYQVTTYGAHSAECSLTIKEATLLDIFWNEYEANDPSLAKFCTVIPAIKMRQLLLNEWLDTKAMDYWFKILATRVRGAHFFHSSPAV</sequence>
<evidence type="ECO:0000313" key="1">
    <source>
        <dbReference type="EMBL" id="KAJ8633589.1"/>
    </source>
</evidence>
<comment type="caution">
    <text evidence="1">The sequence shown here is derived from an EMBL/GenBank/DDBJ whole genome shotgun (WGS) entry which is preliminary data.</text>
</comment>
<protein>
    <submittedName>
        <fullName evidence="1">Uncharacterized protein</fullName>
    </submittedName>
</protein>
<name>A0ACC2LJM6_PERAE</name>
<gene>
    <name evidence="1" type="ORF">MRB53_026925</name>
</gene>
<reference evidence="1 2" key="1">
    <citation type="journal article" date="2022" name="Hortic Res">
        <title>A haplotype resolved chromosomal level avocado genome allows analysis of novel avocado genes.</title>
        <authorList>
            <person name="Nath O."/>
            <person name="Fletcher S.J."/>
            <person name="Hayward A."/>
            <person name="Shaw L.M."/>
            <person name="Masouleh A.K."/>
            <person name="Furtado A."/>
            <person name="Henry R.J."/>
            <person name="Mitter N."/>
        </authorList>
    </citation>
    <scope>NUCLEOTIDE SEQUENCE [LARGE SCALE GENOMIC DNA]</scope>
    <source>
        <strain evidence="2">cv. Hass</strain>
    </source>
</reference>
<dbReference type="EMBL" id="CM056816">
    <property type="protein sequence ID" value="KAJ8633589.1"/>
    <property type="molecule type" value="Genomic_DNA"/>
</dbReference>
<accession>A0ACC2LJM6</accession>